<proteinExistence type="predicted"/>
<gene>
    <name evidence="2" type="ORF">IAC35_03060</name>
</gene>
<dbReference type="Proteomes" id="UP000886881">
    <property type="component" value="Unassembled WGS sequence"/>
</dbReference>
<evidence type="ECO:0000313" key="2">
    <source>
        <dbReference type="EMBL" id="HIT46820.1"/>
    </source>
</evidence>
<protein>
    <submittedName>
        <fullName evidence="2">DUF4294 domain-containing protein</fullName>
    </submittedName>
</protein>
<dbReference type="EMBL" id="DVLC01000059">
    <property type="protein sequence ID" value="HIT46820.1"/>
    <property type="molecule type" value="Genomic_DNA"/>
</dbReference>
<comment type="caution">
    <text evidence="2">The sequence shown here is derived from an EMBL/GenBank/DDBJ whole genome shotgun (WGS) entry which is preliminary data.</text>
</comment>
<reference evidence="2" key="2">
    <citation type="journal article" date="2021" name="PeerJ">
        <title>Extensive microbial diversity within the chicken gut microbiome revealed by metagenomics and culture.</title>
        <authorList>
            <person name="Gilroy R."/>
            <person name="Ravi A."/>
            <person name="Getino M."/>
            <person name="Pursley I."/>
            <person name="Horton D.L."/>
            <person name="Alikhan N.F."/>
            <person name="Baker D."/>
            <person name="Gharbi K."/>
            <person name="Hall N."/>
            <person name="Watson M."/>
            <person name="Adriaenssens E.M."/>
            <person name="Foster-Nyarko E."/>
            <person name="Jarju S."/>
            <person name="Secka A."/>
            <person name="Antonio M."/>
            <person name="Oren A."/>
            <person name="Chaudhuri R.R."/>
            <person name="La Ragione R."/>
            <person name="Hildebrand F."/>
            <person name="Pallen M.J."/>
        </authorList>
    </citation>
    <scope>NUCLEOTIDE SEQUENCE</scope>
    <source>
        <strain evidence="2">ChiHecec2B26-709</strain>
    </source>
</reference>
<feature type="chain" id="PRO_5039403008" evidence="1">
    <location>
        <begin position="22"/>
        <end position="232"/>
    </location>
</feature>
<sequence>MTRRICTILLLLLAFCHGADAQRVRKVTGTPMQYTVENGSDTVFRDSIEPAWVLPKGQGMNARDWRRYYRLVYNFNKVYPYALVGREMMEQVDSTIAADVTRRSERTRYINDVEKELFRLFEKDIRSMTVTQGLVLLRLVDRECGLSAYEIIRTYESGFAANFWQLVARLFSQNLKMRYNPSQGEDAQIEELCRIWDSGQWDNFYYSIFMELPPRTVIEKRTLDSEVRKRNR</sequence>
<accession>A0A9D1GNI8</accession>
<dbReference type="AlphaFoldDB" id="A0A9D1GNI8"/>
<keyword evidence="1" id="KW-0732">Signal</keyword>
<dbReference type="InterPro" id="IPR025636">
    <property type="entry name" value="DUF4294"/>
</dbReference>
<name>A0A9D1GNI8_9BACT</name>
<reference evidence="2" key="1">
    <citation type="submission" date="2020-10" db="EMBL/GenBank/DDBJ databases">
        <authorList>
            <person name="Gilroy R."/>
        </authorList>
    </citation>
    <scope>NUCLEOTIDE SEQUENCE</scope>
    <source>
        <strain evidence="2">ChiHecec2B26-709</strain>
    </source>
</reference>
<dbReference type="Pfam" id="PF14127">
    <property type="entry name" value="DUF4294"/>
    <property type="match status" value="1"/>
</dbReference>
<evidence type="ECO:0000256" key="1">
    <source>
        <dbReference type="SAM" id="SignalP"/>
    </source>
</evidence>
<organism evidence="2 3">
    <name type="scientific">Candidatus Cryptobacteroides merdipullorum</name>
    <dbReference type="NCBI Taxonomy" id="2840771"/>
    <lineage>
        <taxon>Bacteria</taxon>
        <taxon>Pseudomonadati</taxon>
        <taxon>Bacteroidota</taxon>
        <taxon>Bacteroidia</taxon>
        <taxon>Bacteroidales</taxon>
        <taxon>Candidatus Cryptobacteroides</taxon>
    </lineage>
</organism>
<evidence type="ECO:0000313" key="3">
    <source>
        <dbReference type="Proteomes" id="UP000886881"/>
    </source>
</evidence>
<feature type="signal peptide" evidence="1">
    <location>
        <begin position="1"/>
        <end position="21"/>
    </location>
</feature>